<dbReference type="EMBL" id="GGFL01013801">
    <property type="protein sequence ID" value="MBW77979.1"/>
    <property type="molecule type" value="Transcribed_RNA"/>
</dbReference>
<name>A0A2M4DKB2_ANODA</name>
<organism evidence="1">
    <name type="scientific">Anopheles darlingi</name>
    <name type="common">Mosquito</name>
    <dbReference type="NCBI Taxonomy" id="43151"/>
    <lineage>
        <taxon>Eukaryota</taxon>
        <taxon>Metazoa</taxon>
        <taxon>Ecdysozoa</taxon>
        <taxon>Arthropoda</taxon>
        <taxon>Hexapoda</taxon>
        <taxon>Insecta</taxon>
        <taxon>Pterygota</taxon>
        <taxon>Neoptera</taxon>
        <taxon>Endopterygota</taxon>
        <taxon>Diptera</taxon>
        <taxon>Nematocera</taxon>
        <taxon>Culicoidea</taxon>
        <taxon>Culicidae</taxon>
        <taxon>Anophelinae</taxon>
        <taxon>Anopheles</taxon>
    </lineage>
</organism>
<protein>
    <submittedName>
        <fullName evidence="1">Putative secreted protein</fullName>
    </submittedName>
</protein>
<reference evidence="1" key="1">
    <citation type="submission" date="2018-01" db="EMBL/GenBank/DDBJ databases">
        <title>An insight into the sialome of Amazonian anophelines.</title>
        <authorList>
            <person name="Ribeiro J.M."/>
            <person name="Scarpassa V."/>
            <person name="Calvo E."/>
        </authorList>
    </citation>
    <scope>NUCLEOTIDE SEQUENCE</scope>
</reference>
<evidence type="ECO:0000313" key="1">
    <source>
        <dbReference type="EMBL" id="MBW77979.1"/>
    </source>
</evidence>
<sequence length="67" mass="7830">MQLVRLFSSLFVLRPDVPATTWPLCWFLSINKGKGAFFCTTLHRQRDLLVAVFCNRLHRVSHERQTA</sequence>
<proteinExistence type="predicted"/>
<dbReference type="AlphaFoldDB" id="A0A2M4DKB2"/>
<accession>A0A2M4DKB2</accession>